<comment type="caution">
    <text evidence="20">The sequence shown here is derived from an EMBL/GenBank/DDBJ whole genome shotgun (WGS) entry which is preliminary data.</text>
</comment>
<dbReference type="GO" id="GO:0008360">
    <property type="term" value="P:regulation of cell shape"/>
    <property type="evidence" value="ECO:0007669"/>
    <property type="project" value="UniProtKB-KW"/>
</dbReference>
<keyword evidence="8 16" id="KW-0378">Hydrolase</keyword>
<keyword evidence="11 16" id="KW-1133">Transmembrane helix</keyword>
<dbReference type="InterPro" id="IPR036138">
    <property type="entry name" value="PBP_dimer_sf"/>
</dbReference>
<dbReference type="EMBL" id="NFSB01000067">
    <property type="protein sequence ID" value="OUM35324.1"/>
    <property type="molecule type" value="Genomic_DNA"/>
</dbReference>
<dbReference type="Proteomes" id="UP000196082">
    <property type="component" value="Unassembled WGS sequence"/>
</dbReference>
<evidence type="ECO:0000256" key="8">
    <source>
        <dbReference type="ARBA" id="ARBA00022801"/>
    </source>
</evidence>
<dbReference type="InterPro" id="IPR001460">
    <property type="entry name" value="PCN-bd_Tpept"/>
</dbReference>
<evidence type="ECO:0000256" key="13">
    <source>
        <dbReference type="ARBA" id="ARBA00023210"/>
    </source>
</evidence>
<dbReference type="GO" id="GO:0005886">
    <property type="term" value="C:plasma membrane"/>
    <property type="evidence" value="ECO:0007669"/>
    <property type="project" value="UniProtKB-SubCell"/>
</dbReference>
<keyword evidence="9 16" id="KW-0133">Cell shape</keyword>
<dbReference type="InterPro" id="IPR005311">
    <property type="entry name" value="PBP_dimer"/>
</dbReference>
<dbReference type="Gene3D" id="3.90.1310.10">
    <property type="entry name" value="Penicillin-binding protein 2a (Domain 2)"/>
    <property type="match status" value="1"/>
</dbReference>
<evidence type="ECO:0000256" key="5">
    <source>
        <dbReference type="ARBA" id="ARBA00022645"/>
    </source>
</evidence>
<dbReference type="EC" id="3.4.16.4" evidence="16"/>
<evidence type="ECO:0000256" key="7">
    <source>
        <dbReference type="ARBA" id="ARBA00022692"/>
    </source>
</evidence>
<keyword evidence="13 16" id="KW-0717">Septation</keyword>
<dbReference type="UniPathway" id="UPA00219"/>
<evidence type="ECO:0000256" key="16">
    <source>
        <dbReference type="HAMAP-Rule" id="MF_02080"/>
    </source>
</evidence>
<sequence length="583" mass="63346">MMKLEGALYPWRFRVVIGLLAIMVGAICWRIIDLQVVDRDFLKGQGDARSLRHIPIPAHRGLITDRNGEPLAVSTPVTTLWANPKEMQASKDRWPQLAAALGQNPQQLVERLTAQASKEFIYLVRGLTPEQGQHVLDLKVPGVYGLEEFRRFYPAGDVTAHMVGFTDLDDHGREGVELAYDEWLAGVPGKRQVIKDRRGRLIKDIQVTKNAKAGKTLALSIDLRLQYLATRELRNAIAEQDAKAGSLVIMDVKTGEVLAMVNQPTYNPNNRRSMFPAAMRNRAIIDVFEPGSTVKPISMSAALQSGRWKPTDKVEVYPGSLQIGRYTIKDVSRSEGPILDLTGILINSSNVGMSKIAFDIGGEAIYRVMSQVGLGQYTGLGFPGERVGNLPNHREWRKAETATLSYGYGLSVTALQLVHAYAALANDGKMVPLSIIKVDKAPEAVQAIPKETAETVQGMLQQVIEAPRGVFRAQVPFYHVAGKSGTARKATVGSKGYTENAYRSLFAGFGPMSDPRYAIVVVIDEPGKGGYFGGLVSAPVFSKVMSGTLRLMNVPPDNLPPPAPAAPAVQSQVNAAAAKGGRG</sequence>
<proteinExistence type="inferred from homology"/>
<keyword evidence="10 16" id="KW-0573">Peptidoglycan synthesis</keyword>
<evidence type="ECO:0000256" key="4">
    <source>
        <dbReference type="ARBA" id="ARBA00022618"/>
    </source>
</evidence>
<dbReference type="InterPro" id="IPR012338">
    <property type="entry name" value="Beta-lactam/transpept-like"/>
</dbReference>
<evidence type="ECO:0000256" key="2">
    <source>
        <dbReference type="ARBA" id="ARBA00022475"/>
    </source>
</evidence>
<evidence type="ECO:0000256" key="15">
    <source>
        <dbReference type="ARBA" id="ARBA00023316"/>
    </source>
</evidence>
<feature type="domain" description="Penicillin-binding protein transpeptidase" evidence="18">
    <location>
        <begin position="245"/>
        <end position="545"/>
    </location>
</feature>
<evidence type="ECO:0000256" key="10">
    <source>
        <dbReference type="ARBA" id="ARBA00022984"/>
    </source>
</evidence>
<evidence type="ECO:0000256" key="1">
    <source>
        <dbReference type="ARBA" id="ARBA00004370"/>
    </source>
</evidence>
<evidence type="ECO:0000256" key="9">
    <source>
        <dbReference type="ARBA" id="ARBA00022960"/>
    </source>
</evidence>
<comment type="subcellular location">
    <subcellularLocation>
        <location evidence="16">Cell inner membrane</location>
        <topology evidence="16">Single-pass membrane protein</topology>
    </subcellularLocation>
    <subcellularLocation>
        <location evidence="1">Membrane</location>
    </subcellularLocation>
</comment>
<evidence type="ECO:0000256" key="17">
    <source>
        <dbReference type="SAM" id="MobiDB-lite"/>
    </source>
</evidence>
<feature type="region of interest" description="Disordered" evidence="17">
    <location>
        <begin position="555"/>
        <end position="583"/>
    </location>
</feature>
<feature type="domain" description="Penicillin-binding protein dimerisation" evidence="19">
    <location>
        <begin position="55"/>
        <end position="205"/>
    </location>
</feature>
<evidence type="ECO:0000256" key="6">
    <source>
        <dbReference type="ARBA" id="ARBA00022670"/>
    </source>
</evidence>
<dbReference type="Gene3D" id="3.30.450.330">
    <property type="match status" value="1"/>
</dbReference>
<dbReference type="GO" id="GO:0000917">
    <property type="term" value="P:division septum assembly"/>
    <property type="evidence" value="ECO:0007669"/>
    <property type="project" value="UniProtKB-KW"/>
</dbReference>
<evidence type="ECO:0000256" key="12">
    <source>
        <dbReference type="ARBA" id="ARBA00023136"/>
    </source>
</evidence>
<keyword evidence="4 16" id="KW-0132">Cell division</keyword>
<dbReference type="GO" id="GO:0043093">
    <property type="term" value="P:FtsZ-dependent cytokinesis"/>
    <property type="evidence" value="ECO:0007669"/>
    <property type="project" value="UniProtKB-UniRule"/>
</dbReference>
<evidence type="ECO:0000259" key="19">
    <source>
        <dbReference type="Pfam" id="PF03717"/>
    </source>
</evidence>
<feature type="transmembrane region" description="Helical" evidence="16">
    <location>
        <begin position="12"/>
        <end position="32"/>
    </location>
</feature>
<comment type="catalytic activity">
    <reaction evidence="16">
        <text>Preferential cleavage: (Ac)2-L-Lys-D-Ala-|-D-Ala. Also transpeptidation of peptidyl-alanyl moieties that are N-acyl substituents of D-alanine.</text>
        <dbReference type="EC" id="3.4.16.4"/>
    </reaction>
</comment>
<dbReference type="PANTHER" id="PTHR30627">
    <property type="entry name" value="PEPTIDOGLYCAN D,D-TRANSPEPTIDASE"/>
    <property type="match status" value="1"/>
</dbReference>
<reference evidence="20 21" key="1">
    <citation type="submission" date="2017-05" db="EMBL/GenBank/DDBJ databases">
        <title>Whole genome sequence of Pseudomonas putida isolate 1312 commercialized as a biostimulant.</title>
        <authorList>
            <person name="Crovadore J."/>
            <person name="Blanc P."/>
            <person name="Chablais R."/>
            <person name="Cochard B."/>
            <person name="Grizard D."/>
            <person name="Lefort F."/>
        </authorList>
    </citation>
    <scope>NUCLEOTIDE SEQUENCE [LARGE SCALE GENOMIC DNA]</scope>
    <source>
        <strain evidence="20 21">1312</strain>
    </source>
</reference>
<dbReference type="Pfam" id="PF03717">
    <property type="entry name" value="PBP_dimer"/>
    <property type="match status" value="1"/>
</dbReference>
<evidence type="ECO:0000259" key="18">
    <source>
        <dbReference type="Pfam" id="PF00905"/>
    </source>
</evidence>
<dbReference type="SUPFAM" id="SSF56519">
    <property type="entry name" value="Penicillin binding protein dimerisation domain"/>
    <property type="match status" value="1"/>
</dbReference>
<gene>
    <name evidence="16" type="primary">ftsI</name>
    <name evidence="20" type="ORF">B8W72_08770</name>
</gene>
<dbReference type="PANTHER" id="PTHR30627:SF1">
    <property type="entry name" value="PEPTIDOGLYCAN D,D-TRANSPEPTIDASE FTSI"/>
    <property type="match status" value="1"/>
</dbReference>
<dbReference type="SUPFAM" id="SSF56601">
    <property type="entry name" value="beta-lactamase/transpeptidase-like"/>
    <property type="match status" value="1"/>
</dbReference>
<evidence type="ECO:0000256" key="14">
    <source>
        <dbReference type="ARBA" id="ARBA00023306"/>
    </source>
</evidence>
<dbReference type="Gene3D" id="3.40.710.10">
    <property type="entry name" value="DD-peptidase/beta-lactamase superfamily"/>
    <property type="match status" value="1"/>
</dbReference>
<keyword evidence="15 16" id="KW-0961">Cell wall biogenesis/degradation</keyword>
<keyword evidence="2 16" id="KW-1003">Cell membrane</keyword>
<accession>A0A1Y3LD06</accession>
<organism evidence="20 21">
    <name type="scientific">Pseudomonas putida</name>
    <name type="common">Arthrobacter siderocapsulatus</name>
    <dbReference type="NCBI Taxonomy" id="303"/>
    <lineage>
        <taxon>Bacteria</taxon>
        <taxon>Pseudomonadati</taxon>
        <taxon>Pseudomonadota</taxon>
        <taxon>Gammaproteobacteria</taxon>
        <taxon>Pseudomonadales</taxon>
        <taxon>Pseudomonadaceae</taxon>
        <taxon>Pseudomonas</taxon>
    </lineage>
</organism>
<evidence type="ECO:0000256" key="3">
    <source>
        <dbReference type="ARBA" id="ARBA00022519"/>
    </source>
</evidence>
<evidence type="ECO:0000256" key="11">
    <source>
        <dbReference type="ARBA" id="ARBA00022989"/>
    </source>
</evidence>
<dbReference type="GO" id="GO:0009252">
    <property type="term" value="P:peptidoglycan biosynthetic process"/>
    <property type="evidence" value="ECO:0007669"/>
    <property type="project" value="UniProtKB-UniRule"/>
</dbReference>
<comment type="similarity">
    <text evidence="16">Belongs to the transpeptidase family. FtsI subfamily.</text>
</comment>
<keyword evidence="5 16" id="KW-0121">Carboxypeptidase</keyword>
<feature type="active site" description="Acyl-ester intermediate" evidence="16">
    <location>
        <position position="292"/>
    </location>
</feature>
<dbReference type="GO" id="GO:0008955">
    <property type="term" value="F:peptidoglycan glycosyltransferase activity"/>
    <property type="evidence" value="ECO:0007669"/>
    <property type="project" value="InterPro"/>
</dbReference>
<evidence type="ECO:0000313" key="21">
    <source>
        <dbReference type="Proteomes" id="UP000196082"/>
    </source>
</evidence>
<keyword evidence="14 16" id="KW-0131">Cell cycle</keyword>
<comment type="pathway">
    <text evidence="16">Cell wall biogenesis; peptidoglycan biosynthesis.</text>
</comment>
<dbReference type="Pfam" id="PF00905">
    <property type="entry name" value="Transpeptidase"/>
    <property type="match status" value="1"/>
</dbReference>
<dbReference type="InterPro" id="IPR037532">
    <property type="entry name" value="FtsI_transpept"/>
</dbReference>
<dbReference type="GO" id="GO:0071555">
    <property type="term" value="P:cell wall organization"/>
    <property type="evidence" value="ECO:0007669"/>
    <property type="project" value="UniProtKB-KW"/>
</dbReference>
<keyword evidence="6 16" id="KW-0645">Protease</keyword>
<comment type="function">
    <text evidence="16">Catalyzes cross-linking of the peptidoglycan cell wall at the division septum.</text>
</comment>
<dbReference type="AlphaFoldDB" id="A0A1Y3LD06"/>
<protein>
    <recommendedName>
        <fullName evidence="16">Peptidoglycan D,D-transpeptidase FtsI</fullName>
        <ecNumber evidence="16">3.4.16.4</ecNumber>
    </recommendedName>
    <alternativeName>
        <fullName evidence="16">Penicillin-binding protein 3</fullName>
        <shortName evidence="16">PBP-3</shortName>
    </alternativeName>
</protein>
<keyword evidence="12 16" id="KW-0472">Membrane</keyword>
<dbReference type="GO" id="GO:0009002">
    <property type="term" value="F:serine-type D-Ala-D-Ala carboxypeptidase activity"/>
    <property type="evidence" value="ECO:0007669"/>
    <property type="project" value="UniProtKB-UniRule"/>
</dbReference>
<keyword evidence="7 16" id="KW-0812">Transmembrane</keyword>
<evidence type="ECO:0000313" key="20">
    <source>
        <dbReference type="EMBL" id="OUM35324.1"/>
    </source>
</evidence>
<dbReference type="GO" id="GO:0006508">
    <property type="term" value="P:proteolysis"/>
    <property type="evidence" value="ECO:0007669"/>
    <property type="project" value="UniProtKB-KW"/>
</dbReference>
<feature type="compositionally biased region" description="Low complexity" evidence="17">
    <location>
        <begin position="566"/>
        <end position="583"/>
    </location>
</feature>
<keyword evidence="3 16" id="KW-0997">Cell inner membrane</keyword>
<dbReference type="HAMAP" id="MF_02080">
    <property type="entry name" value="FtsI_transpept"/>
    <property type="match status" value="1"/>
</dbReference>
<dbReference type="GO" id="GO:0008658">
    <property type="term" value="F:penicillin binding"/>
    <property type="evidence" value="ECO:0007669"/>
    <property type="project" value="InterPro"/>
</dbReference>
<dbReference type="InterPro" id="IPR050515">
    <property type="entry name" value="Beta-lactam/transpept"/>
</dbReference>
<name>A0A1Y3LD06_PSEPU</name>